<feature type="compositionally biased region" description="Basic and acidic residues" evidence="3">
    <location>
        <begin position="144"/>
        <end position="154"/>
    </location>
</feature>
<comment type="caution">
    <text evidence="5">The sequence shown here is derived from an EMBL/GenBank/DDBJ whole genome shotgun (WGS) entry which is preliminary data.</text>
</comment>
<dbReference type="PANTHER" id="PTHR13620:SF104">
    <property type="entry name" value="EXONUCLEASE 3'-5' DOMAIN-CONTAINING PROTEIN 2"/>
    <property type="match status" value="1"/>
</dbReference>
<dbReference type="Proteomes" id="UP000265515">
    <property type="component" value="Unassembled WGS sequence"/>
</dbReference>
<evidence type="ECO:0000256" key="1">
    <source>
        <dbReference type="ARBA" id="ARBA00022722"/>
    </source>
</evidence>
<sequence length="507" mass="55184">MPPLARSSGRLRVARAKANGDNGSGVSSSKLPALAQTPFPKELFDRLNPSEVDRSNPCVRSSGGAVAHGARHPFLSKAEALPQSSASPDPQRERSGGQSRAGHVEGCVKAAKQRKKRKKSSNDALIWPEVAGGLNGLSSAEAQASREADNRIANEKNGCGKRRKETDADSKKSKSNLDGSGRGEGEGEEGSHPSTQLCKPLTFGKRRKETDAESKKSKSNFDRRGRGEGEGEEALAVDKRRKETDAESKKSKSNLDRRGRGEGGREEGSHPSNQLCKPVAFDTAWGPFLCGEDGIKQGTRSEGTAADLLESQLEVTVSREASVVDAWLDRLVEEEQRSDGRVLGLDIEWTPCYMKGQYNPAALLQLSSATRCLIVQLLHMDRRSQKLVGLFAPSSQFRFAGVGVRDDLTRLTADHFMPPCEEKAVDLGTLAAKVLGKPDVRGWGLKALGREVLSYEMQKPKKVCMSRWGSRLLSVEQVRYASLDAWVSYLIWKALDSLPTDPGKMMS</sequence>
<dbReference type="STRING" id="69332.A0A388L7N0"/>
<dbReference type="GO" id="GO:0008408">
    <property type="term" value="F:3'-5' exonuclease activity"/>
    <property type="evidence" value="ECO:0007669"/>
    <property type="project" value="InterPro"/>
</dbReference>
<dbReference type="GO" id="GO:0005737">
    <property type="term" value="C:cytoplasm"/>
    <property type="evidence" value="ECO:0007669"/>
    <property type="project" value="TreeGrafter"/>
</dbReference>
<feature type="compositionally biased region" description="Basic and acidic residues" evidence="3">
    <location>
        <begin position="181"/>
        <end position="191"/>
    </location>
</feature>
<keyword evidence="1" id="KW-0540">Nuclease</keyword>
<evidence type="ECO:0000256" key="3">
    <source>
        <dbReference type="SAM" id="MobiDB-lite"/>
    </source>
</evidence>
<accession>A0A388L7N0</accession>
<dbReference type="AlphaFoldDB" id="A0A388L7N0"/>
<dbReference type="SMART" id="SM00474">
    <property type="entry name" value="35EXOc"/>
    <property type="match status" value="1"/>
</dbReference>
<evidence type="ECO:0000313" key="5">
    <source>
        <dbReference type="EMBL" id="GBG78331.1"/>
    </source>
</evidence>
<organism evidence="5 6">
    <name type="scientific">Chara braunii</name>
    <name type="common">Braun's stonewort</name>
    <dbReference type="NCBI Taxonomy" id="69332"/>
    <lineage>
        <taxon>Eukaryota</taxon>
        <taxon>Viridiplantae</taxon>
        <taxon>Streptophyta</taxon>
        <taxon>Charophyceae</taxon>
        <taxon>Charales</taxon>
        <taxon>Characeae</taxon>
        <taxon>Chara</taxon>
    </lineage>
</organism>
<evidence type="ECO:0000256" key="2">
    <source>
        <dbReference type="ARBA" id="ARBA00022801"/>
    </source>
</evidence>
<dbReference type="InterPro" id="IPR002562">
    <property type="entry name" value="3'-5'_exonuclease_dom"/>
</dbReference>
<keyword evidence="2" id="KW-0378">Hydrolase</keyword>
<dbReference type="OrthoDB" id="1920326at2759"/>
<dbReference type="InterPro" id="IPR036397">
    <property type="entry name" value="RNaseH_sf"/>
</dbReference>
<reference evidence="5 6" key="1">
    <citation type="journal article" date="2018" name="Cell">
        <title>The Chara Genome: Secondary Complexity and Implications for Plant Terrestrialization.</title>
        <authorList>
            <person name="Nishiyama T."/>
            <person name="Sakayama H."/>
            <person name="Vries J.D."/>
            <person name="Buschmann H."/>
            <person name="Saint-Marcoux D."/>
            <person name="Ullrich K.K."/>
            <person name="Haas F.B."/>
            <person name="Vanderstraeten L."/>
            <person name="Becker D."/>
            <person name="Lang D."/>
            <person name="Vosolsobe S."/>
            <person name="Rombauts S."/>
            <person name="Wilhelmsson P.K.I."/>
            <person name="Janitza P."/>
            <person name="Kern R."/>
            <person name="Heyl A."/>
            <person name="Rumpler F."/>
            <person name="Villalobos L.I.A.C."/>
            <person name="Clay J.M."/>
            <person name="Skokan R."/>
            <person name="Toyoda A."/>
            <person name="Suzuki Y."/>
            <person name="Kagoshima H."/>
            <person name="Schijlen E."/>
            <person name="Tajeshwar N."/>
            <person name="Catarino B."/>
            <person name="Hetherington A.J."/>
            <person name="Saltykova A."/>
            <person name="Bonnot C."/>
            <person name="Breuninger H."/>
            <person name="Symeonidi A."/>
            <person name="Radhakrishnan G.V."/>
            <person name="Van Nieuwerburgh F."/>
            <person name="Deforce D."/>
            <person name="Chang C."/>
            <person name="Karol K.G."/>
            <person name="Hedrich R."/>
            <person name="Ulvskov P."/>
            <person name="Glockner G."/>
            <person name="Delwiche C.F."/>
            <person name="Petrasek J."/>
            <person name="Van de Peer Y."/>
            <person name="Friml J."/>
            <person name="Beilby M."/>
            <person name="Dolan L."/>
            <person name="Kohara Y."/>
            <person name="Sugano S."/>
            <person name="Fujiyama A."/>
            <person name="Delaux P.-M."/>
            <person name="Quint M."/>
            <person name="TheiBen G."/>
            <person name="Hagemann M."/>
            <person name="Harholt J."/>
            <person name="Dunand C."/>
            <person name="Zachgo S."/>
            <person name="Langdale J."/>
            <person name="Maumus F."/>
            <person name="Straeten D.V.D."/>
            <person name="Gould S.B."/>
            <person name="Rensing S.A."/>
        </authorList>
    </citation>
    <scope>NUCLEOTIDE SEQUENCE [LARGE SCALE GENOMIC DNA]</scope>
    <source>
        <strain evidence="5 6">S276</strain>
    </source>
</reference>
<proteinExistence type="predicted"/>
<dbReference type="GO" id="GO:0003676">
    <property type="term" value="F:nucleic acid binding"/>
    <property type="evidence" value="ECO:0007669"/>
    <property type="project" value="InterPro"/>
</dbReference>
<dbReference type="Gramene" id="GBG78331">
    <property type="protein sequence ID" value="GBG78331"/>
    <property type="gene ID" value="CBR_g26360"/>
</dbReference>
<dbReference type="SUPFAM" id="SSF53098">
    <property type="entry name" value="Ribonuclease H-like"/>
    <property type="match status" value="1"/>
</dbReference>
<feature type="compositionally biased region" description="Basic and acidic residues" evidence="3">
    <location>
        <begin position="208"/>
        <end position="229"/>
    </location>
</feature>
<dbReference type="Pfam" id="PF01612">
    <property type="entry name" value="DNA_pol_A_exo1"/>
    <property type="match status" value="1"/>
</dbReference>
<dbReference type="InterPro" id="IPR051132">
    <property type="entry name" value="3-5_Exonuclease_domain"/>
</dbReference>
<dbReference type="PANTHER" id="PTHR13620">
    <property type="entry name" value="3-5 EXONUCLEASE"/>
    <property type="match status" value="1"/>
</dbReference>
<feature type="compositionally biased region" description="Basic and acidic residues" evidence="3">
    <location>
        <begin position="236"/>
        <end position="269"/>
    </location>
</feature>
<dbReference type="GO" id="GO:0005634">
    <property type="term" value="C:nucleus"/>
    <property type="evidence" value="ECO:0007669"/>
    <property type="project" value="TreeGrafter"/>
</dbReference>
<dbReference type="EMBL" id="BFEA01000292">
    <property type="protein sequence ID" value="GBG78331.1"/>
    <property type="molecule type" value="Genomic_DNA"/>
</dbReference>
<feature type="region of interest" description="Disordered" evidence="3">
    <location>
        <begin position="1"/>
        <end position="275"/>
    </location>
</feature>
<name>A0A388L7N0_CHABU</name>
<dbReference type="InterPro" id="IPR012337">
    <property type="entry name" value="RNaseH-like_sf"/>
</dbReference>
<evidence type="ECO:0000313" key="6">
    <source>
        <dbReference type="Proteomes" id="UP000265515"/>
    </source>
</evidence>
<gene>
    <name evidence="5" type="ORF">CBR_g26360</name>
</gene>
<dbReference type="GO" id="GO:0006139">
    <property type="term" value="P:nucleobase-containing compound metabolic process"/>
    <property type="evidence" value="ECO:0007669"/>
    <property type="project" value="InterPro"/>
</dbReference>
<evidence type="ECO:0000259" key="4">
    <source>
        <dbReference type="SMART" id="SM00474"/>
    </source>
</evidence>
<protein>
    <recommendedName>
        <fullName evidence="4">3'-5' exonuclease domain-containing protein</fullName>
    </recommendedName>
</protein>
<feature type="domain" description="3'-5' exonuclease" evidence="4">
    <location>
        <begin position="315"/>
        <end position="500"/>
    </location>
</feature>
<dbReference type="Gene3D" id="3.30.420.10">
    <property type="entry name" value="Ribonuclease H-like superfamily/Ribonuclease H"/>
    <property type="match status" value="1"/>
</dbReference>
<dbReference type="CDD" id="cd06141">
    <property type="entry name" value="WRN_exo"/>
    <property type="match status" value="1"/>
</dbReference>
<keyword evidence="6" id="KW-1185">Reference proteome</keyword>